<reference evidence="3 4" key="1">
    <citation type="submission" date="2021-01" db="EMBL/GenBank/DDBJ databases">
        <title>Actinoplanes sp. nov. LDG1-06 isolated from lichen.</title>
        <authorList>
            <person name="Saeng-In P."/>
            <person name="Phongsopitanun W."/>
            <person name="Kanchanasin P."/>
            <person name="Yuki M."/>
            <person name="Kudo T."/>
            <person name="Ohkuma M."/>
            <person name="Tanasupawat S."/>
        </authorList>
    </citation>
    <scope>NUCLEOTIDE SEQUENCE [LARGE SCALE GENOMIC DNA]</scope>
    <source>
        <strain evidence="3 4">LDG1-06</strain>
    </source>
</reference>
<keyword evidence="2" id="KW-0732">Signal</keyword>
<comment type="caution">
    <text evidence="3">The sequence shown here is derived from an EMBL/GenBank/DDBJ whole genome shotgun (WGS) entry which is preliminary data.</text>
</comment>
<accession>A0ABS2ATP2</accession>
<evidence type="ECO:0000313" key="4">
    <source>
        <dbReference type="Proteomes" id="UP000632138"/>
    </source>
</evidence>
<sequence length="133" mass="13999">MKSNWRRVLVISSPSGAATAAGAACLASTGDSAMAYRLALLAGLLSLGTLGLIIAAELATSWINHRAEHHLAYAARRAVHIATADVTAERRTAALDSSRRFGLTDITARTLTAMRITRSGTTPPVDEEAGRSR</sequence>
<evidence type="ECO:0000256" key="2">
    <source>
        <dbReference type="SAM" id="SignalP"/>
    </source>
</evidence>
<proteinExistence type="predicted"/>
<feature type="signal peptide" evidence="2">
    <location>
        <begin position="1"/>
        <end position="20"/>
    </location>
</feature>
<dbReference type="Proteomes" id="UP000632138">
    <property type="component" value="Unassembled WGS sequence"/>
</dbReference>
<evidence type="ECO:0000313" key="3">
    <source>
        <dbReference type="EMBL" id="MBM2623088.1"/>
    </source>
</evidence>
<protein>
    <submittedName>
        <fullName evidence="3">Uncharacterized protein</fullName>
    </submittedName>
</protein>
<feature type="chain" id="PRO_5046861547" evidence="2">
    <location>
        <begin position="21"/>
        <end position="133"/>
    </location>
</feature>
<feature type="transmembrane region" description="Helical" evidence="1">
    <location>
        <begin position="33"/>
        <end position="56"/>
    </location>
</feature>
<name>A0ABS2ATP2_9ACTN</name>
<dbReference type="RefSeq" id="WP_203383437.1">
    <property type="nucleotide sequence ID" value="NZ_JAENHP010000031.1"/>
</dbReference>
<organism evidence="3 4">
    <name type="scientific">Paractinoplanes ovalisporus</name>
    <dbReference type="NCBI Taxonomy" id="2810368"/>
    <lineage>
        <taxon>Bacteria</taxon>
        <taxon>Bacillati</taxon>
        <taxon>Actinomycetota</taxon>
        <taxon>Actinomycetes</taxon>
        <taxon>Micromonosporales</taxon>
        <taxon>Micromonosporaceae</taxon>
        <taxon>Paractinoplanes</taxon>
    </lineage>
</organism>
<keyword evidence="1" id="KW-1133">Transmembrane helix</keyword>
<dbReference type="EMBL" id="JAENHP010000031">
    <property type="protein sequence ID" value="MBM2623088.1"/>
    <property type="molecule type" value="Genomic_DNA"/>
</dbReference>
<dbReference type="PROSITE" id="PS51257">
    <property type="entry name" value="PROKAR_LIPOPROTEIN"/>
    <property type="match status" value="1"/>
</dbReference>
<evidence type="ECO:0000256" key="1">
    <source>
        <dbReference type="SAM" id="Phobius"/>
    </source>
</evidence>
<keyword evidence="1" id="KW-0472">Membrane</keyword>
<keyword evidence="1" id="KW-0812">Transmembrane</keyword>
<keyword evidence="4" id="KW-1185">Reference proteome</keyword>
<gene>
    <name evidence="3" type="ORF">JIG36_47070</name>
</gene>